<accession>A0AAP6A5J7</accession>
<organism evidence="1 2">
    <name type="scientific">Streptococcus suis</name>
    <dbReference type="NCBI Taxonomy" id="1307"/>
    <lineage>
        <taxon>Bacteria</taxon>
        <taxon>Bacillati</taxon>
        <taxon>Bacillota</taxon>
        <taxon>Bacilli</taxon>
        <taxon>Lactobacillales</taxon>
        <taxon>Streptococcaceae</taxon>
        <taxon>Streptococcus</taxon>
    </lineage>
</organism>
<evidence type="ECO:0000313" key="2">
    <source>
        <dbReference type="Proteomes" id="UP001272448"/>
    </source>
</evidence>
<sequence>MNKRIKKKKAKQARQRELEQLEQELGKLSPELLEAIADAISQAVQEIWTVISYFAENIAEALRRWEERLDKEDSNQD</sequence>
<dbReference type="AlphaFoldDB" id="A0AAP6A5J7"/>
<dbReference type="RefSeq" id="WP_074392175.1">
    <property type="nucleotide sequence ID" value="NZ_CP134488.1"/>
</dbReference>
<dbReference type="EMBL" id="JAUTFT010000012">
    <property type="protein sequence ID" value="MDW8635440.1"/>
    <property type="molecule type" value="Genomic_DNA"/>
</dbReference>
<name>A0AAP6A5J7_STRSU</name>
<gene>
    <name evidence="1" type="ORF">Q7V77_06915</name>
</gene>
<evidence type="ECO:0000313" key="1">
    <source>
        <dbReference type="EMBL" id="MDW8635440.1"/>
    </source>
</evidence>
<dbReference type="Proteomes" id="UP001272448">
    <property type="component" value="Unassembled WGS sequence"/>
</dbReference>
<reference evidence="1" key="1">
    <citation type="submission" date="2023-07" db="EMBL/GenBank/DDBJ databases">
        <title>Characterization of virulence traits, antimicrobial resistance genes carried by mobile genetic elements and competence in Streptococcus suis strains isolated in France.</title>
        <authorList>
            <person name="Dechene-Tempier M."/>
            <person name="Marois-Crehan C."/>
            <person name="De Boisseson C."/>
            <person name="Lucas P."/>
            <person name="Bougeard S."/>
            <person name="Libante V."/>
            <person name="Payot S."/>
        </authorList>
    </citation>
    <scope>NUCLEOTIDE SEQUENCE</scope>
    <source>
        <strain evidence="1">1532</strain>
    </source>
</reference>
<proteinExistence type="predicted"/>
<comment type="caution">
    <text evidence="1">The sequence shown here is derived from an EMBL/GenBank/DDBJ whole genome shotgun (WGS) entry which is preliminary data.</text>
</comment>
<protein>
    <submittedName>
        <fullName evidence="1">Uncharacterized protein</fullName>
    </submittedName>
</protein>